<dbReference type="AlphaFoldDB" id="A0A8G1EHM6"/>
<proteinExistence type="predicted"/>
<reference evidence="1" key="2">
    <citation type="submission" date="2019-03" db="EMBL/GenBank/DDBJ databases">
        <authorList>
            <person name="Chen S.-C."/>
            <person name="Wu S.-Y."/>
            <person name="Lai M.-C."/>
        </authorList>
    </citation>
    <scope>NUCLEOTIDE SEQUENCE</scope>
    <source>
        <strain evidence="1">ML15</strain>
    </source>
</reference>
<dbReference type="Proteomes" id="UP000826709">
    <property type="component" value="Chromosome"/>
</dbReference>
<dbReference type="KEGG" id="mfk:E2N92_12350"/>
<evidence type="ECO:0000313" key="1">
    <source>
        <dbReference type="EMBL" id="QYZ80162.1"/>
    </source>
</evidence>
<dbReference type="RefSeq" id="WP_220681472.1">
    <property type="nucleotide sequence ID" value="NZ_CP037968.1"/>
</dbReference>
<dbReference type="EMBL" id="CP037968">
    <property type="protein sequence ID" value="QYZ80162.1"/>
    <property type="molecule type" value="Genomic_DNA"/>
</dbReference>
<sequence length="542" mass="60258">MGGVVTVPIISSIEPAVDCIIDTVESFFDRLFEITIDVASTVDVWLNDVVAFTVSTYETFVSWFFDRATTVVETGENIIRIVVANAAGSTERIIHAVITETPVTSAPEITSTIPLEQSISNVPGGSNTRTFGATVDQSTTVIFSVEGQEKRRFNAVTNAAWECDFSEYSAGTHSVVVTASNSNGSDSFTWSWEILEQPVITFVTPSADSVSNYDAEGKRVFQASVNIPCLLELYLNDRLLEKSSSEDTAISHEFGTVPLGSHTIKVVAKKDGTTVEDFWDWNVTEYPPLGTQKVVLCKTFTKATSRTHTDHYLVVTHATLMTYLSEELRSEKCQLPDGSWIYLFHLAVRGSITDDEGGEPPIVRSAVASHYDDRMYLSDFDIVQIDIEETENKDKQVLFSAFDPLCYGIFPLKDGEIRNISDNTVAYDLVCSVLGILPIPGCQLISAAFVFSRLCGLCLADTTRIERIYESFAYEEHEDVRETSGVIFGPCDVTNYIRWIVWVNKDQTIRFNLNVKLFENADDFMELNEEISIDSSQDPIAL</sequence>
<organism evidence="1 2">
    <name type="scientific">Methanofollis formosanus</name>
    <dbReference type="NCBI Taxonomy" id="299308"/>
    <lineage>
        <taxon>Archaea</taxon>
        <taxon>Methanobacteriati</taxon>
        <taxon>Methanobacteriota</taxon>
        <taxon>Stenosarchaea group</taxon>
        <taxon>Methanomicrobia</taxon>
        <taxon>Methanomicrobiales</taxon>
        <taxon>Methanomicrobiaceae</taxon>
        <taxon>Methanofollis</taxon>
    </lineage>
</organism>
<gene>
    <name evidence="1" type="ORF">E2N92_12350</name>
</gene>
<keyword evidence="2" id="KW-1185">Reference proteome</keyword>
<reference evidence="1" key="1">
    <citation type="journal article" date="2005" name="Int. J. Syst. Evol. Microbiol.">
        <title>Methanofollis formosanus sp. nov., isolated from a fish pond.</title>
        <authorList>
            <person name="Wu S.Y."/>
            <person name="Chen S.C."/>
            <person name="Lai M.C."/>
        </authorList>
    </citation>
    <scope>NUCLEOTIDE SEQUENCE</scope>
    <source>
        <strain evidence="1">ML15</strain>
    </source>
</reference>
<dbReference type="OrthoDB" id="112461at2157"/>
<evidence type="ECO:0000313" key="2">
    <source>
        <dbReference type="Proteomes" id="UP000826709"/>
    </source>
</evidence>
<protein>
    <submittedName>
        <fullName evidence="1">Uncharacterized protein</fullName>
    </submittedName>
</protein>
<name>A0A8G1EHM6_9EURY</name>
<accession>A0A8G1EHM6</accession>